<gene>
    <name evidence="1" type="ORF">H8R26_07115</name>
</gene>
<organism evidence="1 2">
    <name type="scientific">Flavobacterium turcicum</name>
    <dbReference type="NCBI Taxonomy" id="2764718"/>
    <lineage>
        <taxon>Bacteria</taxon>
        <taxon>Pseudomonadati</taxon>
        <taxon>Bacteroidota</taxon>
        <taxon>Flavobacteriia</taxon>
        <taxon>Flavobacteriales</taxon>
        <taxon>Flavobacteriaceae</taxon>
        <taxon>Flavobacterium</taxon>
    </lineage>
</organism>
<comment type="caution">
    <text evidence="1">The sequence shown here is derived from an EMBL/GenBank/DDBJ whole genome shotgun (WGS) entry which is preliminary data.</text>
</comment>
<accession>A0ABR7JFA9</accession>
<protein>
    <submittedName>
        <fullName evidence="1">Uncharacterized protein</fullName>
    </submittedName>
</protein>
<dbReference type="RefSeq" id="WP_166134881.1">
    <property type="nucleotide sequence ID" value="NZ_JAAOBY010000003.1"/>
</dbReference>
<dbReference type="Proteomes" id="UP000621670">
    <property type="component" value="Unassembled WGS sequence"/>
</dbReference>
<reference evidence="1 2" key="1">
    <citation type="submission" date="2020-08" db="EMBL/GenBank/DDBJ databases">
        <title>Description of novel Flavobacterium F-400 isolate.</title>
        <authorList>
            <person name="Saticioglu I."/>
            <person name="Duman M."/>
            <person name="Altun S."/>
        </authorList>
    </citation>
    <scope>NUCLEOTIDE SEQUENCE [LARGE SCALE GENOMIC DNA]</scope>
    <source>
        <strain evidence="1 2">F-400</strain>
    </source>
</reference>
<evidence type="ECO:0000313" key="1">
    <source>
        <dbReference type="EMBL" id="MBC5863191.1"/>
    </source>
</evidence>
<sequence length="221" mass="26352">MIEQLIKLTNEKEFYQEGNINLISTKSEIGFLNISEFNFAVEDRDKESNLQKVTYWKIIAHRTIEIRNFQNSVLLPYVKLKILENHPLLWNYREEDYECKLIGFPEKPIEFIGNLFFEFEKLTGNWLNLTEYIYNINQFYKKNNSVTISIPKPLIEVFEKVCLKHNVKFKVENIINLYNKGYRNRPNAKLLIFGNEDVSPNDFNLQQPYIIADYFMATNIE</sequence>
<dbReference type="EMBL" id="JACRUM010000003">
    <property type="protein sequence ID" value="MBC5863191.1"/>
    <property type="molecule type" value="Genomic_DNA"/>
</dbReference>
<proteinExistence type="predicted"/>
<evidence type="ECO:0000313" key="2">
    <source>
        <dbReference type="Proteomes" id="UP000621670"/>
    </source>
</evidence>
<name>A0ABR7JFA9_9FLAO</name>
<keyword evidence="2" id="KW-1185">Reference proteome</keyword>